<comment type="caution">
    <text evidence="2">The sequence shown here is derived from an EMBL/GenBank/DDBJ whole genome shotgun (WGS) entry which is preliminary data.</text>
</comment>
<dbReference type="PROSITE" id="PS51819">
    <property type="entry name" value="VOC"/>
    <property type="match status" value="1"/>
</dbReference>
<evidence type="ECO:0000259" key="1">
    <source>
        <dbReference type="PROSITE" id="PS51819"/>
    </source>
</evidence>
<protein>
    <recommendedName>
        <fullName evidence="1">VOC domain-containing protein</fullName>
    </recommendedName>
</protein>
<dbReference type="PANTHER" id="PTHR36113">
    <property type="entry name" value="LYASE, PUTATIVE-RELATED-RELATED"/>
    <property type="match status" value="1"/>
</dbReference>
<dbReference type="InterPro" id="IPR051332">
    <property type="entry name" value="Fosfomycin_Res_Enzymes"/>
</dbReference>
<dbReference type="EMBL" id="VSSQ01035760">
    <property type="protein sequence ID" value="MPM88074.1"/>
    <property type="molecule type" value="Genomic_DNA"/>
</dbReference>
<name>A0A645DF47_9ZZZZ</name>
<sequence>MEIHHIAIWTKDLEAMKDFYTHYLLGISNQKYINPLKKFESYFISFDGGAKIELMHSASLTGQVVDEERWGITHIAFVLESKEAVIKLTEKLRSDGIRIVGEPRTTGDGYFESVILDIEGNRIELIA</sequence>
<accession>A0A645DF47</accession>
<dbReference type="InterPro" id="IPR037523">
    <property type="entry name" value="VOC_core"/>
</dbReference>
<proteinExistence type="predicted"/>
<reference evidence="2" key="1">
    <citation type="submission" date="2019-08" db="EMBL/GenBank/DDBJ databases">
        <authorList>
            <person name="Kucharzyk K."/>
            <person name="Murdoch R.W."/>
            <person name="Higgins S."/>
            <person name="Loffler F."/>
        </authorList>
    </citation>
    <scope>NUCLEOTIDE SEQUENCE</scope>
</reference>
<organism evidence="2">
    <name type="scientific">bioreactor metagenome</name>
    <dbReference type="NCBI Taxonomy" id="1076179"/>
    <lineage>
        <taxon>unclassified sequences</taxon>
        <taxon>metagenomes</taxon>
        <taxon>ecological metagenomes</taxon>
    </lineage>
</organism>
<gene>
    <name evidence="2" type="ORF">SDC9_135175</name>
</gene>
<evidence type="ECO:0000313" key="2">
    <source>
        <dbReference type="EMBL" id="MPM88074.1"/>
    </source>
</evidence>
<dbReference type="InterPro" id="IPR004360">
    <property type="entry name" value="Glyas_Fos-R_dOase_dom"/>
</dbReference>
<dbReference type="Pfam" id="PF00903">
    <property type="entry name" value="Glyoxalase"/>
    <property type="match status" value="1"/>
</dbReference>
<dbReference type="PANTHER" id="PTHR36113:SF1">
    <property type="entry name" value="GLYOXALASE_BLEOMYCIN RESISTANCE PROTEIN_DIOXYGENASE"/>
    <property type="match status" value="1"/>
</dbReference>
<dbReference type="SUPFAM" id="SSF54593">
    <property type="entry name" value="Glyoxalase/Bleomycin resistance protein/Dihydroxybiphenyl dioxygenase"/>
    <property type="match status" value="1"/>
</dbReference>
<dbReference type="Gene3D" id="3.10.180.10">
    <property type="entry name" value="2,3-Dihydroxybiphenyl 1,2-Dioxygenase, domain 1"/>
    <property type="match status" value="1"/>
</dbReference>
<dbReference type="AlphaFoldDB" id="A0A645DF47"/>
<feature type="domain" description="VOC" evidence="1">
    <location>
        <begin position="2"/>
        <end position="127"/>
    </location>
</feature>
<dbReference type="InterPro" id="IPR029068">
    <property type="entry name" value="Glyas_Bleomycin-R_OHBP_Dase"/>
</dbReference>